<dbReference type="GO" id="GO:0015920">
    <property type="term" value="P:lipopolysaccharide transport"/>
    <property type="evidence" value="ECO:0007669"/>
    <property type="project" value="TreeGrafter"/>
</dbReference>
<gene>
    <name evidence="7" type="ORF">ENP94_01875</name>
</gene>
<keyword evidence="5 6" id="KW-0472">Membrane</keyword>
<dbReference type="AlphaFoldDB" id="A0A7C1RXZ2"/>
<organism evidence="7">
    <name type="scientific">candidate division WOR-3 bacterium</name>
    <dbReference type="NCBI Taxonomy" id="2052148"/>
    <lineage>
        <taxon>Bacteria</taxon>
        <taxon>Bacteria division WOR-3</taxon>
    </lineage>
</organism>
<evidence type="ECO:0000256" key="4">
    <source>
        <dbReference type="ARBA" id="ARBA00022989"/>
    </source>
</evidence>
<reference evidence="7" key="1">
    <citation type="journal article" date="2020" name="mSystems">
        <title>Genome- and Community-Level Interaction Insights into Carbon Utilization and Element Cycling Functions of Hydrothermarchaeota in Hydrothermal Sediment.</title>
        <authorList>
            <person name="Zhou Z."/>
            <person name="Liu Y."/>
            <person name="Xu W."/>
            <person name="Pan J."/>
            <person name="Luo Z.H."/>
            <person name="Li M."/>
        </authorList>
    </citation>
    <scope>NUCLEOTIDE SEQUENCE [LARGE SCALE GENOMIC DNA]</scope>
    <source>
        <strain evidence="7">SpSt-265</strain>
    </source>
</reference>
<feature type="transmembrane region" description="Helical" evidence="6">
    <location>
        <begin position="99"/>
        <end position="117"/>
    </location>
</feature>
<feature type="transmembrane region" description="Helical" evidence="6">
    <location>
        <begin position="53"/>
        <end position="78"/>
    </location>
</feature>
<dbReference type="EMBL" id="DSLG01000002">
    <property type="protein sequence ID" value="HEA86742.1"/>
    <property type="molecule type" value="Genomic_DNA"/>
</dbReference>
<feature type="transmembrane region" description="Helical" evidence="6">
    <location>
        <begin position="308"/>
        <end position="325"/>
    </location>
</feature>
<feature type="transmembrane region" description="Helical" evidence="6">
    <location>
        <begin position="337"/>
        <end position="360"/>
    </location>
</feature>
<dbReference type="PANTHER" id="PTHR33529:SF6">
    <property type="entry name" value="YJGP_YJGQ FAMILY PERMEASE"/>
    <property type="match status" value="1"/>
</dbReference>
<sequence>MKTIDRHLFIELSKFTLLALISVVTIYLLIDLFEELGYFLSRNTPLPVIFKYYFYALPSAAVLLYPVSLILAVFVVYGQMTRNNELAAFKSAGVSIYRLFLPALAIGIFTIFAFIAGNEFITIRFNRKLSQLRRFVIEKRVQPPAHYQYDIYRIDGNIVLWSRELEKPAAGLSNAVLRNFTLVKLDRNRRVRVRVDGDSVVNQNGVWKGYGVRVREFDSTGKQKFTQQAQYELKLLTPSLFEFGALGQPVEEMTVFDLNNYIQLMRASGENVAREEVEFHYRFSYALIGLIVVMLGLPFSVRLRRGGVMLGLGLGLFFSFLYWGVIQTCRAFGASHVISPVFAAWLPNVIFGAIALVLMLKVET</sequence>
<name>A0A7C1RXZ2_UNCW3</name>
<dbReference type="InterPro" id="IPR005495">
    <property type="entry name" value="LptG/LptF_permease"/>
</dbReference>
<evidence type="ECO:0000313" key="7">
    <source>
        <dbReference type="EMBL" id="HEA86742.1"/>
    </source>
</evidence>
<comment type="subcellular location">
    <subcellularLocation>
        <location evidence="1">Cell membrane</location>
        <topology evidence="1">Multi-pass membrane protein</topology>
    </subcellularLocation>
</comment>
<feature type="transmembrane region" description="Helical" evidence="6">
    <location>
        <begin position="283"/>
        <end position="301"/>
    </location>
</feature>
<comment type="caution">
    <text evidence="7">The sequence shown here is derived from an EMBL/GenBank/DDBJ whole genome shotgun (WGS) entry which is preliminary data.</text>
</comment>
<evidence type="ECO:0000256" key="6">
    <source>
        <dbReference type="SAM" id="Phobius"/>
    </source>
</evidence>
<accession>A0A7C1RXZ2</accession>
<dbReference type="PANTHER" id="PTHR33529">
    <property type="entry name" value="SLR0882 PROTEIN-RELATED"/>
    <property type="match status" value="1"/>
</dbReference>
<feature type="transmembrane region" description="Helical" evidence="6">
    <location>
        <begin position="12"/>
        <end position="33"/>
    </location>
</feature>
<protein>
    <submittedName>
        <fullName evidence="7">YjgP/YjgQ family permease</fullName>
    </submittedName>
</protein>
<dbReference type="Pfam" id="PF03739">
    <property type="entry name" value="LptF_LptG"/>
    <property type="match status" value="1"/>
</dbReference>
<keyword evidence="3 6" id="KW-0812">Transmembrane</keyword>
<proteinExistence type="predicted"/>
<evidence type="ECO:0000256" key="1">
    <source>
        <dbReference type="ARBA" id="ARBA00004651"/>
    </source>
</evidence>
<evidence type="ECO:0000256" key="2">
    <source>
        <dbReference type="ARBA" id="ARBA00022475"/>
    </source>
</evidence>
<evidence type="ECO:0000256" key="5">
    <source>
        <dbReference type="ARBA" id="ARBA00023136"/>
    </source>
</evidence>
<keyword evidence="4 6" id="KW-1133">Transmembrane helix</keyword>
<keyword evidence="2" id="KW-1003">Cell membrane</keyword>
<dbReference type="GO" id="GO:0043190">
    <property type="term" value="C:ATP-binding cassette (ABC) transporter complex"/>
    <property type="evidence" value="ECO:0007669"/>
    <property type="project" value="TreeGrafter"/>
</dbReference>
<evidence type="ECO:0000256" key="3">
    <source>
        <dbReference type="ARBA" id="ARBA00022692"/>
    </source>
</evidence>